<organism evidence="1">
    <name type="scientific">Myoviridae sp. ctOyc4</name>
    <dbReference type="NCBI Taxonomy" id="2827606"/>
    <lineage>
        <taxon>Viruses</taxon>
        <taxon>Duplodnaviria</taxon>
        <taxon>Heunggongvirae</taxon>
        <taxon>Uroviricota</taxon>
        <taxon>Caudoviricetes</taxon>
    </lineage>
</organism>
<reference evidence="1" key="1">
    <citation type="journal article" date="2021" name="Proc. Natl. Acad. Sci. U.S.A.">
        <title>A Catalog of Tens of Thousands of Viruses from Human Metagenomes Reveals Hidden Associations with Chronic Diseases.</title>
        <authorList>
            <person name="Tisza M.J."/>
            <person name="Buck C.B."/>
        </authorList>
    </citation>
    <scope>NUCLEOTIDE SEQUENCE</scope>
    <source>
        <strain evidence="1">CtOyc4</strain>
    </source>
</reference>
<name>A0A8S5LQK8_9CAUD</name>
<dbReference type="EMBL" id="BK015894">
    <property type="protein sequence ID" value="DAD72135.1"/>
    <property type="molecule type" value="Genomic_DNA"/>
</dbReference>
<proteinExistence type="predicted"/>
<protein>
    <submittedName>
        <fullName evidence="1">Uncharacterized protein</fullName>
    </submittedName>
</protein>
<sequence length="125" mass="14371">MAKCKNKRPGKPRGMNYADMLARKRMIREAVQEAADDATVQLRADMATQKALWLAVCSVADAYGFGPERMKKFFIALQENNDEITRMEKEVDADYAYEKLRLKAERVTGMKIEYLYEHEAQEGKA</sequence>
<accession>A0A8S5LQK8</accession>
<evidence type="ECO:0000313" key="1">
    <source>
        <dbReference type="EMBL" id="DAD72135.1"/>
    </source>
</evidence>